<evidence type="ECO:0000259" key="3">
    <source>
        <dbReference type="Pfam" id="PF10421"/>
    </source>
</evidence>
<evidence type="ECO:0000256" key="2">
    <source>
        <dbReference type="SAM" id="MobiDB-lite"/>
    </source>
</evidence>
<reference evidence="4" key="1">
    <citation type="submission" date="2020-03" db="EMBL/GenBank/DDBJ databases">
        <title>Studies in the Genomics of Life Span.</title>
        <authorList>
            <person name="Glass D."/>
        </authorList>
    </citation>
    <scope>NUCLEOTIDE SEQUENCE</scope>
    <source>
        <strain evidence="4">LTLLF</strain>
        <tissue evidence="4">Muscle</tissue>
    </source>
</reference>
<feature type="domain" description="2'-5'-oligoadenylate synthetase 1" evidence="3">
    <location>
        <begin position="37"/>
        <end position="167"/>
    </location>
</feature>
<proteinExistence type="predicted"/>
<name>A0A8J6GWB5_MICOH</name>
<dbReference type="GO" id="GO:0005654">
    <property type="term" value="C:nucleoplasm"/>
    <property type="evidence" value="ECO:0007669"/>
    <property type="project" value="TreeGrafter"/>
</dbReference>
<evidence type="ECO:0000313" key="5">
    <source>
        <dbReference type="Proteomes" id="UP000710432"/>
    </source>
</evidence>
<dbReference type="GO" id="GO:0016020">
    <property type="term" value="C:membrane"/>
    <property type="evidence" value="ECO:0007669"/>
    <property type="project" value="TreeGrafter"/>
</dbReference>
<sequence>MLSLCGPHGLHVNHTALGYSVVVYIDRIYKNGYDCVSCKEKLGKPLPPQYALELLTVYAWERGSGVTEFNTAQGFRTVLELVTKYRQLRIYWTKYYDFQDKEISNYMHRQLRGTRPVILDPADPTGNVAGSNSEGWWQLAEEAAAWLQYPCFKNWDGSLVRSWDVPVNENGAFISCEHSSICPEGSGVRRCAGLDQRGQDAPQGPREGVSNLG</sequence>
<evidence type="ECO:0000313" key="4">
    <source>
        <dbReference type="EMBL" id="KAH0516963.1"/>
    </source>
</evidence>
<dbReference type="EMBL" id="JAATJU010018000">
    <property type="protein sequence ID" value="KAH0516963.1"/>
    <property type="molecule type" value="Genomic_DNA"/>
</dbReference>
<organism evidence="4 5">
    <name type="scientific">Microtus ochrogaster</name>
    <name type="common">Prairie vole</name>
    <dbReference type="NCBI Taxonomy" id="79684"/>
    <lineage>
        <taxon>Eukaryota</taxon>
        <taxon>Metazoa</taxon>
        <taxon>Chordata</taxon>
        <taxon>Craniata</taxon>
        <taxon>Vertebrata</taxon>
        <taxon>Euteleostomi</taxon>
        <taxon>Mammalia</taxon>
        <taxon>Eutheria</taxon>
        <taxon>Euarchontoglires</taxon>
        <taxon>Glires</taxon>
        <taxon>Rodentia</taxon>
        <taxon>Myomorpha</taxon>
        <taxon>Muroidea</taxon>
        <taxon>Cricetidae</taxon>
        <taxon>Arvicolinae</taxon>
        <taxon>Microtus</taxon>
    </lineage>
</organism>
<dbReference type="PROSITE" id="PS00833">
    <property type="entry name" value="25A_SYNTH_2"/>
    <property type="match status" value="1"/>
</dbReference>
<dbReference type="PANTHER" id="PTHR11258">
    <property type="entry name" value="2-5 OLIGOADENYLATE SYNTHETASE"/>
    <property type="match status" value="1"/>
</dbReference>
<dbReference type="Pfam" id="PF10421">
    <property type="entry name" value="OAS1_C"/>
    <property type="match status" value="1"/>
</dbReference>
<dbReference type="PANTHER" id="PTHR11258:SF13">
    <property type="entry name" value="2'-5'-OLIGOADENYLATE SYNTHASE 1"/>
    <property type="match status" value="1"/>
</dbReference>
<gene>
    <name evidence="4" type="ORF">LTLLF_123440</name>
</gene>
<dbReference type="GO" id="GO:0051607">
    <property type="term" value="P:defense response to virus"/>
    <property type="evidence" value="ECO:0007669"/>
    <property type="project" value="TreeGrafter"/>
</dbReference>
<dbReference type="Proteomes" id="UP000710432">
    <property type="component" value="Unassembled WGS sequence"/>
</dbReference>
<dbReference type="AlphaFoldDB" id="A0A8J6GWB5"/>
<dbReference type="GO" id="GO:0005829">
    <property type="term" value="C:cytosol"/>
    <property type="evidence" value="ECO:0007669"/>
    <property type="project" value="TreeGrafter"/>
</dbReference>
<protein>
    <submittedName>
        <fullName evidence="4">2'-5'-oligoadenylate synthase 1A</fullName>
    </submittedName>
</protein>
<comment type="caution">
    <text evidence="4">The sequence shown here is derived from an EMBL/GenBank/DDBJ whole genome shotgun (WGS) entry which is preliminary data.</text>
</comment>
<dbReference type="SUPFAM" id="SSF81631">
    <property type="entry name" value="PAP/OAS1 substrate-binding domain"/>
    <property type="match status" value="1"/>
</dbReference>
<accession>A0A8J6GWB5</accession>
<dbReference type="InterPro" id="IPR018952">
    <property type="entry name" value="2-5-oligoAdlate_synth_1_dom2/C"/>
</dbReference>
<dbReference type="FunFam" id="1.10.1410.20:FF:000001">
    <property type="entry name" value="2'-5'-oligoadenylate synthetase 1"/>
    <property type="match status" value="1"/>
</dbReference>
<keyword evidence="1" id="KW-0694">RNA-binding</keyword>
<dbReference type="InterPro" id="IPR006117">
    <property type="entry name" value="2-5OAS_C_CS"/>
</dbReference>
<feature type="region of interest" description="Disordered" evidence="2">
    <location>
        <begin position="194"/>
        <end position="213"/>
    </location>
</feature>
<dbReference type="Gene3D" id="1.10.1410.20">
    <property type="entry name" value="2'-5'-oligoadenylate synthetase 1, domain 2"/>
    <property type="match status" value="1"/>
</dbReference>
<dbReference type="GO" id="GO:0001730">
    <property type="term" value="F:2'-5'-oligoadenylate synthetase activity"/>
    <property type="evidence" value="ECO:0007669"/>
    <property type="project" value="TreeGrafter"/>
</dbReference>
<dbReference type="GO" id="GO:0045071">
    <property type="term" value="P:negative regulation of viral genome replication"/>
    <property type="evidence" value="ECO:0007669"/>
    <property type="project" value="TreeGrafter"/>
</dbReference>
<evidence type="ECO:0000256" key="1">
    <source>
        <dbReference type="ARBA" id="ARBA00022884"/>
    </source>
</evidence>
<dbReference type="GO" id="GO:0003725">
    <property type="term" value="F:double-stranded RNA binding"/>
    <property type="evidence" value="ECO:0007669"/>
    <property type="project" value="TreeGrafter"/>
</dbReference>